<sequence length="63" mass="7263">MEENKVCSFEITVHKLLFLELQKLSAITGKSTDLLLNEAILLLCKQYEKKEIKKTNQKPLASR</sequence>
<name>A0A2N0ZN06_9BACI</name>
<proteinExistence type="predicted"/>
<dbReference type="AlphaFoldDB" id="A0A2N0ZN06"/>
<accession>A0A2N0ZN06</accession>
<comment type="caution">
    <text evidence="1">The sequence shown here is derived from an EMBL/GenBank/DDBJ whole genome shotgun (WGS) entry which is preliminary data.</text>
</comment>
<gene>
    <name evidence="1" type="ORF">CWS20_00950</name>
</gene>
<dbReference type="EMBL" id="PISD01000003">
    <property type="protein sequence ID" value="PKG30894.1"/>
    <property type="molecule type" value="Genomic_DNA"/>
</dbReference>
<protein>
    <submittedName>
        <fullName evidence="1">Uncharacterized protein</fullName>
    </submittedName>
</protein>
<evidence type="ECO:0000313" key="1">
    <source>
        <dbReference type="EMBL" id="PKG30894.1"/>
    </source>
</evidence>
<dbReference type="Proteomes" id="UP000233343">
    <property type="component" value="Unassembled WGS sequence"/>
</dbReference>
<evidence type="ECO:0000313" key="2">
    <source>
        <dbReference type="Proteomes" id="UP000233343"/>
    </source>
</evidence>
<keyword evidence="2" id="KW-1185">Reference proteome</keyword>
<dbReference type="RefSeq" id="WP_101226203.1">
    <property type="nucleotide sequence ID" value="NZ_JARSFA010000023.1"/>
</dbReference>
<organism evidence="1 2">
    <name type="scientific">Cytobacillus horneckiae</name>
    <dbReference type="NCBI Taxonomy" id="549687"/>
    <lineage>
        <taxon>Bacteria</taxon>
        <taxon>Bacillati</taxon>
        <taxon>Bacillota</taxon>
        <taxon>Bacilli</taxon>
        <taxon>Bacillales</taxon>
        <taxon>Bacillaceae</taxon>
        <taxon>Cytobacillus</taxon>
    </lineage>
</organism>
<reference evidence="1 2" key="1">
    <citation type="journal article" date="2010" name="Int. J. Syst. Evol. Microbiol.">
        <title>Bacillus horneckiae sp. nov., isolated from a spacecraft-assembly clean room.</title>
        <authorList>
            <person name="Vaishampayan P."/>
            <person name="Probst A."/>
            <person name="Krishnamurthi S."/>
            <person name="Ghosh S."/>
            <person name="Osman S."/>
            <person name="McDowall A."/>
            <person name="Ruckmani A."/>
            <person name="Mayilraj S."/>
            <person name="Venkateswaran K."/>
        </authorList>
    </citation>
    <scope>NUCLEOTIDE SEQUENCE [LARGE SCALE GENOMIC DNA]</scope>
    <source>
        <strain evidence="2">1PO1SC</strain>
    </source>
</reference>